<dbReference type="GO" id="GO:0004824">
    <property type="term" value="F:lysine-tRNA ligase activity"/>
    <property type="evidence" value="ECO:0007669"/>
    <property type="project" value="UniProtKB-EC"/>
</dbReference>
<keyword evidence="4" id="KW-0547">Nucleotide-binding</keyword>
<dbReference type="InterPro" id="IPR004364">
    <property type="entry name" value="Aa-tRNA-synt_II"/>
</dbReference>
<dbReference type="GO" id="GO:0005524">
    <property type="term" value="F:ATP binding"/>
    <property type="evidence" value="ECO:0007669"/>
    <property type="project" value="UniProtKB-KW"/>
</dbReference>
<dbReference type="AlphaFoldDB" id="A0A3A4ZGL5"/>
<dbReference type="PANTHER" id="PTHR42918:SF15">
    <property type="entry name" value="LYSINE--TRNA LIGASE, CHLOROPLASTIC_MITOCHONDRIAL"/>
    <property type="match status" value="1"/>
</dbReference>
<dbReference type="InterPro" id="IPR012340">
    <property type="entry name" value="NA-bd_OB-fold"/>
</dbReference>
<organism evidence="10 11">
    <name type="scientific">candidate division WWE3 bacterium</name>
    <dbReference type="NCBI Taxonomy" id="2053526"/>
    <lineage>
        <taxon>Bacteria</taxon>
        <taxon>Katanobacteria</taxon>
    </lineage>
</organism>
<proteinExistence type="predicted"/>
<dbReference type="Gene3D" id="2.40.50.140">
    <property type="entry name" value="Nucleic acid-binding proteins"/>
    <property type="match status" value="1"/>
</dbReference>
<dbReference type="Gene3D" id="3.30.930.10">
    <property type="entry name" value="Bira Bifunctional Protein, Domain 2"/>
    <property type="match status" value="1"/>
</dbReference>
<keyword evidence="5" id="KW-0067">ATP-binding</keyword>
<evidence type="ECO:0000313" key="11">
    <source>
        <dbReference type="Proteomes" id="UP000265540"/>
    </source>
</evidence>
<evidence type="ECO:0000256" key="8">
    <source>
        <dbReference type="RuleBase" id="RU000336"/>
    </source>
</evidence>
<keyword evidence="2 10" id="KW-0436">Ligase</keyword>
<dbReference type="InterPro" id="IPR044136">
    <property type="entry name" value="Lys-tRNA-ligase_II_N"/>
</dbReference>
<name>A0A3A4ZGL5_UNCKA</name>
<dbReference type="Pfam" id="PF00152">
    <property type="entry name" value="tRNA-synt_2"/>
    <property type="match status" value="1"/>
</dbReference>
<dbReference type="PROSITE" id="PS50862">
    <property type="entry name" value="AA_TRNA_LIGASE_II"/>
    <property type="match status" value="1"/>
</dbReference>
<keyword evidence="6" id="KW-0030">Aminoacyl-tRNA synthetase</keyword>
<keyword evidence="8" id="KW-0460">Magnesium</keyword>
<dbReference type="SUPFAM" id="SSF50249">
    <property type="entry name" value="Nucleic acid-binding proteins"/>
    <property type="match status" value="1"/>
</dbReference>
<dbReference type="InterPro" id="IPR018149">
    <property type="entry name" value="Lys-tRNA-synth_II_C"/>
</dbReference>
<dbReference type="Proteomes" id="UP000265540">
    <property type="component" value="Unassembled WGS sequence"/>
</dbReference>
<sequence length="500" mass="58261">MATLAELRNVRIEKLGKLKELGVDPFPARSFVQHPASKVKDDFEKLEGKTIVVAGRIVAIRSHRNLTFIDLKDSTGKIQLYIKEDVIKKPDYKNSELGYDDLGLLDVGDFAEGKGVVTKTKTGEISVQIEHLRILVKSLRPMPDQWDGLKDKETRLRRRYLDTNINEDVYQRFLRRARFWEVHREFFKEKGFHEINIPVLEMIPGGADSRPFVTHMDAIDQDFYLRISQELYLKRLIGGGYEKVYEIGPRFRNEGLSDEHLPEHIAMEFYWAYADWKAGMEFIKQLYARILDEVYDGKQVFTIRGMTVDFSKGWEEIDFGEIMKKKFGIDVHETTVKEVGDLIKKYHIKGDFDKNVMRGIDMLWKELRKEIAGPAFLINHPKYLSPLSKSHFENPSITERFQPIIAGSELGNGWSEINDPLDQLARFKEQQQLRDEGDEEAQWLDIDYVEMLEYGMPPTFGFGHSERVFWFLEDVSAREGVPFPQLKFELDENTKKIYGL</sequence>
<evidence type="ECO:0000256" key="1">
    <source>
        <dbReference type="ARBA" id="ARBA00013166"/>
    </source>
</evidence>
<dbReference type="NCBIfam" id="TIGR00499">
    <property type="entry name" value="lysS_bact"/>
    <property type="match status" value="1"/>
</dbReference>
<dbReference type="PANTHER" id="PTHR42918">
    <property type="entry name" value="LYSYL-TRNA SYNTHETASE"/>
    <property type="match status" value="1"/>
</dbReference>
<comment type="catalytic activity">
    <reaction evidence="7 8">
        <text>tRNA(Lys) + L-lysine + ATP = L-lysyl-tRNA(Lys) + AMP + diphosphate</text>
        <dbReference type="Rhea" id="RHEA:20792"/>
        <dbReference type="Rhea" id="RHEA-COMP:9696"/>
        <dbReference type="Rhea" id="RHEA-COMP:9697"/>
        <dbReference type="ChEBI" id="CHEBI:30616"/>
        <dbReference type="ChEBI" id="CHEBI:32551"/>
        <dbReference type="ChEBI" id="CHEBI:33019"/>
        <dbReference type="ChEBI" id="CHEBI:78442"/>
        <dbReference type="ChEBI" id="CHEBI:78529"/>
        <dbReference type="ChEBI" id="CHEBI:456215"/>
        <dbReference type="EC" id="6.1.1.6"/>
    </reaction>
</comment>
<evidence type="ECO:0000259" key="9">
    <source>
        <dbReference type="PROSITE" id="PS50862"/>
    </source>
</evidence>
<comment type="caution">
    <text evidence="10">The sequence shown here is derived from an EMBL/GenBank/DDBJ whole genome shotgun (WGS) entry which is preliminary data.</text>
</comment>
<dbReference type="InterPro" id="IPR006195">
    <property type="entry name" value="aa-tRNA-synth_II"/>
</dbReference>
<accession>A0A3A4ZGL5</accession>
<reference evidence="10 11" key="1">
    <citation type="journal article" date="2017" name="ISME J.">
        <title>Energy and carbon metabolisms in a deep terrestrial subsurface fluid microbial community.</title>
        <authorList>
            <person name="Momper L."/>
            <person name="Jungbluth S.P."/>
            <person name="Lee M.D."/>
            <person name="Amend J.P."/>
        </authorList>
    </citation>
    <scope>NUCLEOTIDE SEQUENCE [LARGE SCALE GENOMIC DNA]</scope>
    <source>
        <strain evidence="10">SURF_46</strain>
    </source>
</reference>
<dbReference type="GO" id="GO:0000049">
    <property type="term" value="F:tRNA binding"/>
    <property type="evidence" value="ECO:0007669"/>
    <property type="project" value="TreeGrafter"/>
</dbReference>
<dbReference type="InterPro" id="IPR002313">
    <property type="entry name" value="Lys-tRNA-ligase_II"/>
</dbReference>
<dbReference type="EC" id="6.1.1.6" evidence="1 8"/>
<evidence type="ECO:0000256" key="6">
    <source>
        <dbReference type="ARBA" id="ARBA00023146"/>
    </source>
</evidence>
<gene>
    <name evidence="10" type="primary">lysS</name>
    <name evidence="10" type="ORF">C4561_00110</name>
</gene>
<evidence type="ECO:0000256" key="4">
    <source>
        <dbReference type="ARBA" id="ARBA00022741"/>
    </source>
</evidence>
<dbReference type="SUPFAM" id="SSF55681">
    <property type="entry name" value="Class II aaRS and biotin synthetases"/>
    <property type="match status" value="1"/>
</dbReference>
<feature type="domain" description="Aminoacyl-transfer RNA synthetases class-II family profile" evidence="9">
    <location>
        <begin position="184"/>
        <end position="482"/>
    </location>
</feature>
<keyword evidence="3 8" id="KW-0479">Metal-binding</keyword>
<dbReference type="InterPro" id="IPR045864">
    <property type="entry name" value="aa-tRNA-synth_II/BPL/LPL"/>
</dbReference>
<dbReference type="PRINTS" id="PR00982">
    <property type="entry name" value="TRNASYNTHLYS"/>
</dbReference>
<evidence type="ECO:0000256" key="5">
    <source>
        <dbReference type="ARBA" id="ARBA00022840"/>
    </source>
</evidence>
<dbReference type="CDD" id="cd04322">
    <property type="entry name" value="LysRS_N"/>
    <property type="match status" value="1"/>
</dbReference>
<dbReference type="GO" id="GO:0046872">
    <property type="term" value="F:metal ion binding"/>
    <property type="evidence" value="ECO:0007669"/>
    <property type="project" value="UniProtKB-KW"/>
</dbReference>
<comment type="cofactor">
    <cofactor evidence="8">
        <name>Mg(2+)</name>
        <dbReference type="ChEBI" id="CHEBI:18420"/>
    </cofactor>
    <text evidence="8">Binds 3 Mg(2+) ions per subunit.</text>
</comment>
<dbReference type="GO" id="GO:0005829">
    <property type="term" value="C:cytosol"/>
    <property type="evidence" value="ECO:0007669"/>
    <property type="project" value="TreeGrafter"/>
</dbReference>
<dbReference type="InterPro" id="IPR004365">
    <property type="entry name" value="NA-bd_OB_tRNA"/>
</dbReference>
<dbReference type="Pfam" id="PF01336">
    <property type="entry name" value="tRNA_anti-codon"/>
    <property type="match status" value="1"/>
</dbReference>
<dbReference type="NCBIfam" id="NF001756">
    <property type="entry name" value="PRK00484.1"/>
    <property type="match status" value="1"/>
</dbReference>
<evidence type="ECO:0000256" key="3">
    <source>
        <dbReference type="ARBA" id="ARBA00022723"/>
    </source>
</evidence>
<evidence type="ECO:0000256" key="7">
    <source>
        <dbReference type="ARBA" id="ARBA00048573"/>
    </source>
</evidence>
<protein>
    <recommendedName>
        <fullName evidence="1 8">Lysine--tRNA ligase</fullName>
        <ecNumber evidence="1 8">6.1.1.6</ecNumber>
    </recommendedName>
</protein>
<evidence type="ECO:0000313" key="10">
    <source>
        <dbReference type="EMBL" id="RJR28251.1"/>
    </source>
</evidence>
<dbReference type="GO" id="GO:0006430">
    <property type="term" value="P:lysyl-tRNA aminoacylation"/>
    <property type="evidence" value="ECO:0007669"/>
    <property type="project" value="InterPro"/>
</dbReference>
<evidence type="ECO:0000256" key="2">
    <source>
        <dbReference type="ARBA" id="ARBA00022598"/>
    </source>
</evidence>
<dbReference type="EMBL" id="QZJF01000002">
    <property type="protein sequence ID" value="RJR28251.1"/>
    <property type="molecule type" value="Genomic_DNA"/>
</dbReference>